<protein>
    <submittedName>
        <fullName evidence="1">Hydrolase</fullName>
    </submittedName>
</protein>
<dbReference type="InterPro" id="IPR023214">
    <property type="entry name" value="HAD_sf"/>
</dbReference>
<reference evidence="1 2" key="1">
    <citation type="journal article" date="2012" name="J. Bacteriol.">
        <title>Genome sequence of Lactobacillus mucosae LM1, isolated from piglet feces.</title>
        <authorList>
            <person name="Lee J.H."/>
            <person name="Valeriano V.D."/>
            <person name="Shin Y.R."/>
            <person name="Chae J.P."/>
            <person name="Kim G.B."/>
            <person name="Ham J.S."/>
            <person name="Chun J."/>
            <person name="Kang D.K."/>
        </authorList>
    </citation>
    <scope>NUCLEOTIDE SEQUENCE [LARGE SCALE GENOMIC DNA]</scope>
    <source>
        <strain evidence="1 2">LM1</strain>
    </source>
</reference>
<proteinExistence type="predicted"/>
<dbReference type="InterPro" id="IPR000150">
    <property type="entry name" value="Cof"/>
</dbReference>
<keyword evidence="2" id="KW-1185">Reference proteome</keyword>
<dbReference type="CDD" id="cd07516">
    <property type="entry name" value="HAD_Pase"/>
    <property type="match status" value="1"/>
</dbReference>
<dbReference type="Proteomes" id="UP000003645">
    <property type="component" value="Chromosome"/>
</dbReference>
<dbReference type="SUPFAM" id="SSF56784">
    <property type="entry name" value="HAD-like"/>
    <property type="match status" value="1"/>
</dbReference>
<name>A0A0D4CLV1_LIMMU</name>
<sequence length="271" mass="30338">MIKMIALDMDNTLLNSQKEISPRNEAVLKRLHEQGIKIVLCTGRPINAIWPYIEQLGLTTADDYTITFNGGLVVNNQTRAALSEHGISKDKLQAVFDFAKQHDFSLDVLDFDRVYEIMDMPRSIYKTILKNIEFKDAHFNDLPGGDHVYAKAIMAIPAVKMSQEVLPAVPDELRQQVNVVQSQPMVLEFLPNGVNKSVGLRALLEHYGWDFANLMTFGDADNDYEMIRDAGDGVVMANGLDSVKKAADHLTKSNNEDGVAVYLENFFATLM</sequence>
<dbReference type="SFLD" id="SFLDG01140">
    <property type="entry name" value="C2.B:_Phosphomannomutase_and_P"/>
    <property type="match status" value="1"/>
</dbReference>
<dbReference type="InterPro" id="IPR006379">
    <property type="entry name" value="HAD-SF_hydro_IIB"/>
</dbReference>
<accession>A0A0D4CLV1</accession>
<dbReference type="EMBL" id="CP011013">
    <property type="protein sequence ID" value="AJT51078.1"/>
    <property type="molecule type" value="Genomic_DNA"/>
</dbReference>
<dbReference type="Pfam" id="PF08282">
    <property type="entry name" value="Hydrolase_3"/>
    <property type="match status" value="1"/>
</dbReference>
<keyword evidence="1" id="KW-0378">Hydrolase</keyword>
<dbReference type="RefSeq" id="WP_006500366.1">
    <property type="nucleotide sequence ID" value="NZ_CP011013.1"/>
</dbReference>
<dbReference type="OrthoDB" id="9790031at2"/>
<dbReference type="Gene3D" id="3.40.50.1000">
    <property type="entry name" value="HAD superfamily/HAD-like"/>
    <property type="match status" value="1"/>
</dbReference>
<dbReference type="GO" id="GO:0000287">
    <property type="term" value="F:magnesium ion binding"/>
    <property type="evidence" value="ECO:0007669"/>
    <property type="project" value="TreeGrafter"/>
</dbReference>
<dbReference type="GO" id="GO:0005829">
    <property type="term" value="C:cytosol"/>
    <property type="evidence" value="ECO:0007669"/>
    <property type="project" value="TreeGrafter"/>
</dbReference>
<dbReference type="NCBIfam" id="TIGR00099">
    <property type="entry name" value="Cof-subfamily"/>
    <property type="match status" value="1"/>
</dbReference>
<dbReference type="STRING" id="1130798.LBLM1_08980"/>
<dbReference type="GO" id="GO:0016791">
    <property type="term" value="F:phosphatase activity"/>
    <property type="evidence" value="ECO:0007669"/>
    <property type="project" value="UniProtKB-ARBA"/>
</dbReference>
<dbReference type="KEGG" id="lmu:LBLM1_08980"/>
<dbReference type="InterPro" id="IPR036412">
    <property type="entry name" value="HAD-like_sf"/>
</dbReference>
<dbReference type="SFLD" id="SFLDS00003">
    <property type="entry name" value="Haloacid_Dehalogenase"/>
    <property type="match status" value="1"/>
</dbReference>
<evidence type="ECO:0000313" key="2">
    <source>
        <dbReference type="Proteomes" id="UP000003645"/>
    </source>
</evidence>
<dbReference type="Gene3D" id="3.30.1240.10">
    <property type="match status" value="1"/>
</dbReference>
<dbReference type="AlphaFoldDB" id="A0A0D4CLV1"/>
<evidence type="ECO:0000313" key="1">
    <source>
        <dbReference type="EMBL" id="AJT51078.1"/>
    </source>
</evidence>
<dbReference type="PANTHER" id="PTHR10000">
    <property type="entry name" value="PHOSPHOSERINE PHOSPHATASE"/>
    <property type="match status" value="1"/>
</dbReference>
<dbReference type="NCBIfam" id="TIGR01484">
    <property type="entry name" value="HAD-SF-IIB"/>
    <property type="match status" value="1"/>
</dbReference>
<gene>
    <name evidence="1" type="ORF">LBLM1_08980</name>
</gene>
<dbReference type="PANTHER" id="PTHR10000:SF8">
    <property type="entry name" value="HAD SUPERFAMILY HYDROLASE-LIKE, TYPE 3"/>
    <property type="match status" value="1"/>
</dbReference>
<dbReference type="PROSITE" id="PS01229">
    <property type="entry name" value="COF_2"/>
    <property type="match status" value="1"/>
</dbReference>
<dbReference type="HOGENOM" id="CLU_044146_0_2_9"/>
<organism evidence="1 2">
    <name type="scientific">Limosilactobacillus mucosae LM1</name>
    <dbReference type="NCBI Taxonomy" id="1130798"/>
    <lineage>
        <taxon>Bacteria</taxon>
        <taxon>Bacillati</taxon>
        <taxon>Bacillota</taxon>
        <taxon>Bacilli</taxon>
        <taxon>Lactobacillales</taxon>
        <taxon>Lactobacillaceae</taxon>
        <taxon>Limosilactobacillus</taxon>
    </lineage>
</organism>